<evidence type="ECO:0000256" key="1">
    <source>
        <dbReference type="ARBA" id="ARBA00004496"/>
    </source>
</evidence>
<feature type="domain" description="Polymerase/histidinol phosphatase N-terminal" evidence="9">
    <location>
        <begin position="5"/>
        <end position="72"/>
    </location>
</feature>
<evidence type="ECO:0000313" key="10">
    <source>
        <dbReference type="EMBL" id="PJC65336.1"/>
    </source>
</evidence>
<dbReference type="Pfam" id="PF02811">
    <property type="entry name" value="PHP"/>
    <property type="match status" value="1"/>
</dbReference>
<dbReference type="GO" id="GO:0005737">
    <property type="term" value="C:cytoplasm"/>
    <property type="evidence" value="ECO:0007669"/>
    <property type="project" value="UniProtKB-SubCell"/>
</dbReference>
<dbReference type="SMART" id="SM00481">
    <property type="entry name" value="POLIIIAc"/>
    <property type="match status" value="1"/>
</dbReference>
<organism evidence="10 11">
    <name type="scientific">Candidatus Colwellbacteria bacterium CG_4_9_14_0_2_um_filter_50_12</name>
    <dbReference type="NCBI Taxonomy" id="1974538"/>
    <lineage>
        <taxon>Bacteria</taxon>
        <taxon>Candidatus Colwelliibacteriota</taxon>
    </lineage>
</organism>
<proteinExistence type="predicted"/>
<dbReference type="InterPro" id="IPR016195">
    <property type="entry name" value="Pol/histidinol_Pase-like"/>
</dbReference>
<dbReference type="Pfam" id="PF14579">
    <property type="entry name" value="HHH_6"/>
    <property type="match status" value="1"/>
</dbReference>
<dbReference type="Gene3D" id="3.20.20.140">
    <property type="entry name" value="Metal-dependent hydrolases"/>
    <property type="match status" value="1"/>
</dbReference>
<accession>A0A2M8G107</accession>
<dbReference type="InterPro" id="IPR004365">
    <property type="entry name" value="NA-bd_OB_tRNA"/>
</dbReference>
<dbReference type="NCBIfam" id="NF004226">
    <property type="entry name" value="PRK05673.1"/>
    <property type="match status" value="1"/>
</dbReference>
<dbReference type="GO" id="GO:0003676">
    <property type="term" value="F:nucleic acid binding"/>
    <property type="evidence" value="ECO:0007669"/>
    <property type="project" value="InterPro"/>
</dbReference>
<dbReference type="NCBIfam" id="NF005298">
    <property type="entry name" value="PRK06826.1"/>
    <property type="match status" value="1"/>
</dbReference>
<dbReference type="InterPro" id="IPR040982">
    <property type="entry name" value="DNA_pol3_finger"/>
</dbReference>
<dbReference type="GO" id="GO:0003887">
    <property type="term" value="F:DNA-directed DNA polymerase activity"/>
    <property type="evidence" value="ECO:0007669"/>
    <property type="project" value="UniProtKB-KW"/>
</dbReference>
<evidence type="ECO:0000313" key="11">
    <source>
        <dbReference type="Proteomes" id="UP000229674"/>
    </source>
</evidence>
<evidence type="ECO:0000256" key="6">
    <source>
        <dbReference type="ARBA" id="ARBA00022705"/>
    </source>
</evidence>
<name>A0A2M8G107_9BACT</name>
<dbReference type="InterPro" id="IPR041931">
    <property type="entry name" value="DNA_pol3_alpha_thumb_dom"/>
</dbReference>
<dbReference type="InterPro" id="IPR004805">
    <property type="entry name" value="DnaE2/DnaE/PolC"/>
</dbReference>
<dbReference type="Gene3D" id="1.10.150.870">
    <property type="match status" value="1"/>
</dbReference>
<protein>
    <recommendedName>
        <fullName evidence="3">DNA polymerase III subunit alpha</fullName>
        <ecNumber evidence="2">2.7.7.7</ecNumber>
    </recommendedName>
</protein>
<dbReference type="CDD" id="cd12113">
    <property type="entry name" value="PHP_PolIIIA_DnaE3"/>
    <property type="match status" value="1"/>
</dbReference>
<keyword evidence="4" id="KW-0808">Transferase</keyword>
<keyword evidence="7" id="KW-0239">DNA-directed DNA polymerase</keyword>
<evidence type="ECO:0000256" key="7">
    <source>
        <dbReference type="ARBA" id="ARBA00022932"/>
    </source>
</evidence>
<keyword evidence="6" id="KW-0235">DNA replication</keyword>
<evidence type="ECO:0000256" key="5">
    <source>
        <dbReference type="ARBA" id="ARBA00022695"/>
    </source>
</evidence>
<dbReference type="PANTHER" id="PTHR32294:SF0">
    <property type="entry name" value="DNA POLYMERASE III SUBUNIT ALPHA"/>
    <property type="match status" value="1"/>
</dbReference>
<dbReference type="NCBIfam" id="TIGR00594">
    <property type="entry name" value="polc"/>
    <property type="match status" value="1"/>
</dbReference>
<dbReference type="InterPro" id="IPR004013">
    <property type="entry name" value="PHP_dom"/>
</dbReference>
<dbReference type="Gene3D" id="1.10.10.1600">
    <property type="entry name" value="Bacterial DNA polymerase III alpha subunit, thumb domain"/>
    <property type="match status" value="1"/>
</dbReference>
<dbReference type="AlphaFoldDB" id="A0A2M8G107"/>
<dbReference type="EC" id="2.7.7.7" evidence="2"/>
<evidence type="ECO:0000256" key="3">
    <source>
        <dbReference type="ARBA" id="ARBA00019114"/>
    </source>
</evidence>
<sequence>MAKFVHLHTHSHYSLLDGLSKVDALVRRVKESGMDALAITDHGNLYGAVEFYKLAKKEGIKPIIGAELYVAKSSRLSRDPRLDNVRYHLTLLTKNEQGYKNLIQLITKSNLEGFYYKPRIDRELLELHHEGIICLSGCLSGELARFIRDGKMAKAEETATYYKNLFGEDYYIEIQQHSPDLRPHLIELSKKLGIPLVATQDSHYLTPEDKPIHEVLLAIQTGNRFESEDRFSFRGFDCSLPPPDEMVKLFEDVPEAIENTVKIAEKCNFEMELGKIHLPVYPLPEGETSSNDYLRKLVEWGLDKRYPGRDGEVRKRLEYELGVIERTGFADYFLIVQDFVNWSKEHGIAVGPGRGSAAGSIISYILNITDVDPLAYDLLFERFLNPERISMPDIDIDFADHRRDEVLGYVKDKYGEDHVAQIITFGTMAARASVRDAGRALGYGYDFCDGLAKLIPYQPNLDKSATMLGKHLDEIPELRERYGKEPDVKKLLDSAMKLEGVARHASVHACGVVISKEPLTDYTPLQRAPQDESRVITQYEMHSVEDLGLLKVDLLGLKNLTVIEEAVKLIKDTRGETLDMPKLRLDDKETYKLLQTGETTGIFQFESSGMRRYMKELKPTELEDLIALVSLYRPGPIELIPSYILRKFGKEKVEYLHPKLEPILNKTYGIGIYQEQMMQIARDLAGFTLPEADTLRKAIGKKIKSLLNIQQERLTQGMIKNGIEPKIAKAIWELFPPFARYGFNRSHAVCYALIGYQTAYLKTHYPAEFMTALLNNDSGDTERISFLVNEARRMNIEVLPPDVNKSTAQFMPEGNGIRFGLLAIKNLGVNVAEAIVGERFRSGPYRDIADFTSRISHRDLNRKALEALVKCGALDSLGTERASALASLDNILRIANALKRVNGSSQIGLFSEAPKVTMKLSNAPPATRAQKLIWEKDLLGLYVTDHPLKNLAAALTAKGYLPIKEVLKEQSERRLLKTCGVIVKIQRVNTRNGDGMVFAKIEDLSDTIEVLVFSDTLKRNPALWSEGNAIALTGRISKRNGDTKLICQEAAPLNL</sequence>
<evidence type="ECO:0000256" key="2">
    <source>
        <dbReference type="ARBA" id="ARBA00012417"/>
    </source>
</evidence>
<gene>
    <name evidence="10" type="ORF">CO020_01200</name>
</gene>
<evidence type="ECO:0000256" key="8">
    <source>
        <dbReference type="ARBA" id="ARBA00049244"/>
    </source>
</evidence>
<keyword evidence="5" id="KW-0548">Nucleotidyltransferase</keyword>
<dbReference type="InterPro" id="IPR003141">
    <property type="entry name" value="Pol/His_phosphatase_N"/>
</dbReference>
<comment type="catalytic activity">
    <reaction evidence="8">
        <text>DNA(n) + a 2'-deoxyribonucleoside 5'-triphosphate = DNA(n+1) + diphosphate</text>
        <dbReference type="Rhea" id="RHEA:22508"/>
        <dbReference type="Rhea" id="RHEA-COMP:17339"/>
        <dbReference type="Rhea" id="RHEA-COMP:17340"/>
        <dbReference type="ChEBI" id="CHEBI:33019"/>
        <dbReference type="ChEBI" id="CHEBI:61560"/>
        <dbReference type="ChEBI" id="CHEBI:173112"/>
        <dbReference type="EC" id="2.7.7.7"/>
    </reaction>
</comment>
<dbReference type="CDD" id="cd04485">
    <property type="entry name" value="DnaE_OBF"/>
    <property type="match status" value="1"/>
</dbReference>
<evidence type="ECO:0000259" key="9">
    <source>
        <dbReference type="SMART" id="SM00481"/>
    </source>
</evidence>
<dbReference type="Pfam" id="PF07733">
    <property type="entry name" value="DNA_pol3_alpha"/>
    <property type="match status" value="1"/>
</dbReference>
<reference evidence="11" key="1">
    <citation type="submission" date="2017-09" db="EMBL/GenBank/DDBJ databases">
        <title>Depth-based differentiation of microbial function through sediment-hosted aquifers and enrichment of novel symbionts in the deep terrestrial subsurface.</title>
        <authorList>
            <person name="Probst A.J."/>
            <person name="Ladd B."/>
            <person name="Jarett J.K."/>
            <person name="Geller-Mcgrath D.E."/>
            <person name="Sieber C.M.K."/>
            <person name="Emerson J.B."/>
            <person name="Anantharaman K."/>
            <person name="Thomas B.C."/>
            <person name="Malmstrom R."/>
            <person name="Stieglmeier M."/>
            <person name="Klingl A."/>
            <person name="Woyke T."/>
            <person name="Ryan C.M."/>
            <person name="Banfield J.F."/>
        </authorList>
    </citation>
    <scope>NUCLEOTIDE SEQUENCE [LARGE SCALE GENOMIC DNA]</scope>
</reference>
<dbReference type="Pfam" id="PF01336">
    <property type="entry name" value="tRNA_anti-codon"/>
    <property type="match status" value="1"/>
</dbReference>
<evidence type="ECO:0000256" key="4">
    <source>
        <dbReference type="ARBA" id="ARBA00022679"/>
    </source>
</evidence>
<comment type="subcellular location">
    <subcellularLocation>
        <location evidence="1">Cytoplasm</location>
    </subcellularLocation>
</comment>
<dbReference type="SUPFAM" id="SSF89550">
    <property type="entry name" value="PHP domain-like"/>
    <property type="match status" value="1"/>
</dbReference>
<dbReference type="InterPro" id="IPR011708">
    <property type="entry name" value="DNA_pol3_alpha_NTPase_dom"/>
</dbReference>
<comment type="caution">
    <text evidence="10">The sequence shown here is derived from an EMBL/GenBank/DDBJ whole genome shotgun (WGS) entry which is preliminary data.</text>
</comment>
<dbReference type="GO" id="GO:0006260">
    <property type="term" value="P:DNA replication"/>
    <property type="evidence" value="ECO:0007669"/>
    <property type="project" value="UniProtKB-KW"/>
</dbReference>
<dbReference type="GO" id="GO:0008408">
    <property type="term" value="F:3'-5' exonuclease activity"/>
    <property type="evidence" value="ECO:0007669"/>
    <property type="project" value="InterPro"/>
</dbReference>
<dbReference type="EMBL" id="PFQX01000046">
    <property type="protein sequence ID" value="PJC65336.1"/>
    <property type="molecule type" value="Genomic_DNA"/>
</dbReference>
<dbReference type="Proteomes" id="UP000229674">
    <property type="component" value="Unassembled WGS sequence"/>
</dbReference>
<dbReference type="PANTHER" id="PTHR32294">
    <property type="entry name" value="DNA POLYMERASE III SUBUNIT ALPHA"/>
    <property type="match status" value="1"/>
</dbReference>
<dbReference type="InterPro" id="IPR029460">
    <property type="entry name" value="DNAPol_HHH"/>
</dbReference>
<dbReference type="Pfam" id="PF17657">
    <property type="entry name" value="DNA_pol3_finger"/>
    <property type="match status" value="1"/>
</dbReference>